<gene>
    <name evidence="7" type="ORF">DESME_09935</name>
</gene>
<dbReference type="AlphaFoldDB" id="W0EE20"/>
<evidence type="ECO:0000256" key="5">
    <source>
        <dbReference type="ARBA" id="ARBA00023136"/>
    </source>
</evidence>
<dbReference type="EMBL" id="CP007032">
    <property type="protein sequence ID" value="AHF07311.1"/>
    <property type="molecule type" value="Genomic_DNA"/>
</dbReference>
<evidence type="ECO:0000256" key="1">
    <source>
        <dbReference type="ARBA" id="ARBA00004651"/>
    </source>
</evidence>
<dbReference type="HOGENOM" id="CLU_104651_0_0_9"/>
<dbReference type="OrthoDB" id="9784202at2"/>
<comment type="subcellular location">
    <subcellularLocation>
        <location evidence="1">Cell membrane</location>
        <topology evidence="1">Multi-pass membrane protein</topology>
    </subcellularLocation>
</comment>
<dbReference type="GO" id="GO:0005886">
    <property type="term" value="C:plasma membrane"/>
    <property type="evidence" value="ECO:0007669"/>
    <property type="project" value="UniProtKB-SubCell"/>
</dbReference>
<feature type="transmembrane region" description="Helical" evidence="6">
    <location>
        <begin position="42"/>
        <end position="62"/>
    </location>
</feature>
<organism evidence="7 8">
    <name type="scientific">Desulfitobacterium metallireducens DSM 15288</name>
    <dbReference type="NCBI Taxonomy" id="871968"/>
    <lineage>
        <taxon>Bacteria</taxon>
        <taxon>Bacillati</taxon>
        <taxon>Bacillota</taxon>
        <taxon>Clostridia</taxon>
        <taxon>Eubacteriales</taxon>
        <taxon>Desulfitobacteriaceae</taxon>
        <taxon>Desulfitobacterium</taxon>
    </lineage>
</organism>
<dbReference type="PANTHER" id="PTHR38825">
    <property type="entry name" value="LYSINE EXPORTER PROTEIN (LYSE/YGGA)"/>
    <property type="match status" value="1"/>
</dbReference>
<evidence type="ECO:0000256" key="3">
    <source>
        <dbReference type="ARBA" id="ARBA00022692"/>
    </source>
</evidence>
<keyword evidence="3 6" id="KW-0812">Transmembrane</keyword>
<sequence>MELGSIFVASLVMGFSGAIMPGPVLTVTINETLRRGFKAGPLIILGHAFLELLLVLLLLFGFGTVLNIPLVQGLIGLIGGLFLIWMAYGMIREAREKDLDMSLNASQSEKSMNPVLLGVTTSSSNPYWVLWWATVGMGSLMLAGKNGIGGSVCFYLGHIASDFIWFSLVSGAVAKGRRLLTPMVYRTILWVCGLFLMGIATYFIYSGIRFL</sequence>
<dbReference type="eggNOG" id="COG1280">
    <property type="taxonomic scope" value="Bacteria"/>
</dbReference>
<keyword evidence="2" id="KW-1003">Cell membrane</keyword>
<accession>W0EE20</accession>
<feature type="transmembrane region" description="Helical" evidence="6">
    <location>
        <begin position="187"/>
        <end position="205"/>
    </location>
</feature>
<dbReference type="STRING" id="871968.DESME_09935"/>
<dbReference type="PANTHER" id="PTHR38825:SF1">
    <property type="entry name" value="TRANSPORTER, LYSE FAMILY"/>
    <property type="match status" value="1"/>
</dbReference>
<dbReference type="RefSeq" id="WP_006716164.1">
    <property type="nucleotide sequence ID" value="NZ_CP007032.1"/>
</dbReference>
<evidence type="ECO:0000256" key="2">
    <source>
        <dbReference type="ARBA" id="ARBA00022475"/>
    </source>
</evidence>
<dbReference type="Proteomes" id="UP000010847">
    <property type="component" value="Chromosome"/>
</dbReference>
<reference evidence="7 8" key="1">
    <citation type="submission" date="2013-12" db="EMBL/GenBank/DDBJ databases">
        <authorList>
            <consortium name="DOE Joint Genome Institute"/>
            <person name="Smidt H."/>
            <person name="Huntemann M."/>
            <person name="Han J."/>
            <person name="Chen A."/>
            <person name="Kyrpides N."/>
            <person name="Mavromatis K."/>
            <person name="Markowitz V."/>
            <person name="Palaniappan K."/>
            <person name="Ivanova N."/>
            <person name="Schaumberg A."/>
            <person name="Pati A."/>
            <person name="Liolios K."/>
            <person name="Nordberg H.P."/>
            <person name="Cantor M.N."/>
            <person name="Hua S.X."/>
            <person name="Woyke T."/>
        </authorList>
    </citation>
    <scope>NUCLEOTIDE SEQUENCE [LARGE SCALE GENOMIC DNA]</scope>
    <source>
        <strain evidence="8">DSM 15288</strain>
    </source>
</reference>
<dbReference type="Pfam" id="PF01810">
    <property type="entry name" value="LysE"/>
    <property type="match status" value="1"/>
</dbReference>
<evidence type="ECO:0000313" key="7">
    <source>
        <dbReference type="EMBL" id="AHF07311.1"/>
    </source>
</evidence>
<dbReference type="GO" id="GO:0006865">
    <property type="term" value="P:amino acid transport"/>
    <property type="evidence" value="ECO:0007669"/>
    <property type="project" value="InterPro"/>
</dbReference>
<keyword evidence="5 6" id="KW-0472">Membrane</keyword>
<feature type="transmembrane region" description="Helical" evidence="6">
    <location>
        <begin position="68"/>
        <end position="91"/>
    </location>
</feature>
<evidence type="ECO:0000256" key="6">
    <source>
        <dbReference type="SAM" id="Phobius"/>
    </source>
</evidence>
<evidence type="ECO:0000256" key="4">
    <source>
        <dbReference type="ARBA" id="ARBA00022989"/>
    </source>
</evidence>
<protein>
    <submittedName>
        <fullName evidence="7">Lysine transporter LysE</fullName>
    </submittedName>
</protein>
<keyword evidence="4 6" id="KW-1133">Transmembrane helix</keyword>
<keyword evidence="8" id="KW-1185">Reference proteome</keyword>
<feature type="transmembrane region" description="Helical" evidence="6">
    <location>
        <begin position="154"/>
        <end position="175"/>
    </location>
</feature>
<feature type="transmembrane region" description="Helical" evidence="6">
    <location>
        <begin position="6"/>
        <end position="30"/>
    </location>
</feature>
<proteinExistence type="predicted"/>
<dbReference type="InterPro" id="IPR001123">
    <property type="entry name" value="LeuE-type"/>
</dbReference>
<evidence type="ECO:0000313" key="8">
    <source>
        <dbReference type="Proteomes" id="UP000010847"/>
    </source>
</evidence>
<name>W0EE20_9FIRM</name>
<dbReference type="KEGG" id="dmt:DESME_09935"/>